<dbReference type="Pfam" id="PF11799">
    <property type="entry name" value="IMS_C"/>
    <property type="match status" value="1"/>
</dbReference>
<reference evidence="7 8" key="1">
    <citation type="submission" date="2015-10" db="EMBL/GenBank/DDBJ databases">
        <title>Mycobacterium gordonae draft genome assembly.</title>
        <authorList>
            <person name="Ustinova V."/>
            <person name="Smirnova T."/>
            <person name="Blagodatskikh K."/>
            <person name="Varlamov D."/>
            <person name="Larionova E."/>
            <person name="Chernousova L."/>
        </authorList>
    </citation>
    <scope>NUCLEOTIDE SEQUENCE [LARGE SCALE GENOMIC DNA]</scope>
    <source>
        <strain evidence="7 8">CTRI 14-8773</strain>
    </source>
</reference>
<sequence length="342" mass="37002">MTRWVLHVDLDQFLASVELRRHPELVGLPVIVGGSGDPTEPRKVVTCASYEAREFGVHAGMPLRAAARRCPDATFLASDPAAYDEASEQVMGLLRDLGHPVEVWGWDEAYVAAPGDPVNVAETIRSVVAAETGLSCSVGISDNKQRAKVATGFAKPAGVFQLTDANWMALMADRPVDALWGIGPKTAKRLAALDISTVGQLARTDGELLTSTFGPRTGLWLLLLAKGGGDTEVSSQPWVPRSRSHAVTFPRDLTDRAEMDSAVTELAQRALDDVVASERIVTRVAVTVRTATFYTRTKIRKLNAPTIDSDVIAAAALRILDLFELDRPIRLLGVRLELEMPS</sequence>
<dbReference type="HAMAP" id="MF_01113">
    <property type="entry name" value="DNApol_IV"/>
    <property type="match status" value="1"/>
</dbReference>
<dbReference type="InterPro" id="IPR043128">
    <property type="entry name" value="Rev_trsase/Diguanyl_cyclase"/>
</dbReference>
<dbReference type="InterPro" id="IPR043502">
    <property type="entry name" value="DNA/RNA_pol_sf"/>
</dbReference>
<dbReference type="GO" id="GO:0006281">
    <property type="term" value="P:DNA repair"/>
    <property type="evidence" value="ECO:0007669"/>
    <property type="project" value="UniProtKB-UniRule"/>
</dbReference>
<dbReference type="OrthoDB" id="9808813at2"/>
<dbReference type="InterPro" id="IPR022880">
    <property type="entry name" value="DNApol_IV"/>
</dbReference>
<dbReference type="InterPro" id="IPR017961">
    <property type="entry name" value="DNA_pol_Y-fam_little_finger"/>
</dbReference>
<organism evidence="7 8">
    <name type="scientific">Mycobacterium gordonae</name>
    <dbReference type="NCBI Taxonomy" id="1778"/>
    <lineage>
        <taxon>Bacteria</taxon>
        <taxon>Bacillati</taxon>
        <taxon>Actinomycetota</taxon>
        <taxon>Actinomycetes</taxon>
        <taxon>Mycobacteriales</taxon>
        <taxon>Mycobacteriaceae</taxon>
        <taxon>Mycobacterium</taxon>
    </lineage>
</organism>
<dbReference type="SUPFAM" id="SSF100879">
    <property type="entry name" value="Lesion bypass DNA polymerase (Y-family), little finger domain"/>
    <property type="match status" value="1"/>
</dbReference>
<dbReference type="EMBL" id="LKTM01000079">
    <property type="protein sequence ID" value="KQH79667.1"/>
    <property type="molecule type" value="Genomic_DNA"/>
</dbReference>
<dbReference type="Gene3D" id="3.40.1170.60">
    <property type="match status" value="1"/>
</dbReference>
<feature type="binding site" evidence="5">
    <location>
        <position position="9"/>
    </location>
    <ligand>
        <name>Mg(2+)</name>
        <dbReference type="ChEBI" id="CHEBI:18420"/>
    </ligand>
</feature>
<evidence type="ECO:0000256" key="1">
    <source>
        <dbReference type="ARBA" id="ARBA00010945"/>
    </source>
</evidence>
<dbReference type="Gene3D" id="3.30.1490.100">
    <property type="entry name" value="DNA polymerase, Y-family, little finger domain"/>
    <property type="match status" value="1"/>
</dbReference>
<dbReference type="CDD" id="cd03586">
    <property type="entry name" value="PolY_Pol_IV_kappa"/>
    <property type="match status" value="1"/>
</dbReference>
<dbReference type="Gene3D" id="3.30.70.270">
    <property type="match status" value="1"/>
</dbReference>
<feature type="domain" description="UmuC" evidence="6">
    <location>
        <begin position="5"/>
        <end position="183"/>
    </location>
</feature>
<dbReference type="GO" id="GO:0006261">
    <property type="term" value="P:DNA-templated DNA replication"/>
    <property type="evidence" value="ECO:0007669"/>
    <property type="project" value="UniProtKB-UniRule"/>
</dbReference>
<dbReference type="GO" id="GO:0003887">
    <property type="term" value="F:DNA-directed DNA polymerase activity"/>
    <property type="evidence" value="ECO:0007669"/>
    <property type="project" value="UniProtKB-UniRule"/>
</dbReference>
<evidence type="ECO:0000256" key="5">
    <source>
        <dbReference type="HAMAP-Rule" id="MF_01113"/>
    </source>
</evidence>
<evidence type="ECO:0000256" key="4">
    <source>
        <dbReference type="ARBA" id="ARBA00049244"/>
    </source>
</evidence>
<comment type="function">
    <text evidence="3 5">Poorly processive, error-prone DNA polymerase involved in untargeted mutagenesis. Copies undamaged DNA at stalled replication forks, which arise in vivo from mismatched or misaligned primer ends. These misaligned primers can be extended by PolIV. Exhibits no 3'-5' exonuclease (proofreading) activity. May be involved in translesional synthesis, in conjunction with the beta clamp from PolIII.</text>
</comment>
<dbReference type="InterPro" id="IPR050116">
    <property type="entry name" value="DNA_polymerase-Y"/>
</dbReference>
<comment type="similarity">
    <text evidence="1 5">Belongs to the DNA polymerase type-Y family.</text>
</comment>
<feature type="binding site" evidence="5">
    <location>
        <position position="107"/>
    </location>
    <ligand>
        <name>Mg(2+)</name>
        <dbReference type="ChEBI" id="CHEBI:18420"/>
    </ligand>
</feature>
<keyword evidence="5" id="KW-0479">Metal-binding</keyword>
<comment type="subcellular location">
    <subcellularLocation>
        <location evidence="5">Cytoplasm</location>
    </subcellularLocation>
</comment>
<dbReference type="PANTHER" id="PTHR11076">
    <property type="entry name" value="DNA REPAIR POLYMERASE UMUC / TRANSFERASE FAMILY MEMBER"/>
    <property type="match status" value="1"/>
</dbReference>
<accession>A0A0Q2RWX1</accession>
<dbReference type="SUPFAM" id="SSF56672">
    <property type="entry name" value="DNA/RNA polymerases"/>
    <property type="match status" value="1"/>
</dbReference>
<dbReference type="Gene3D" id="1.10.150.20">
    <property type="entry name" value="5' to 3' exonuclease, C-terminal subdomain"/>
    <property type="match status" value="1"/>
</dbReference>
<keyword evidence="5" id="KW-0515">Mutator protein</keyword>
<name>A0A0Q2RWX1_MYCGO</name>
<dbReference type="InterPro" id="IPR024728">
    <property type="entry name" value="PolY_HhH_motif"/>
</dbReference>
<comment type="subunit">
    <text evidence="2 5">Monomer.</text>
</comment>
<proteinExistence type="inferred from homology"/>
<comment type="caution">
    <text evidence="7">The sequence shown here is derived from an EMBL/GenBank/DDBJ whole genome shotgun (WGS) entry which is preliminary data.</text>
</comment>
<keyword evidence="5" id="KW-0234">DNA repair</keyword>
<comment type="catalytic activity">
    <reaction evidence="4 5">
        <text>DNA(n) + a 2'-deoxyribonucleoside 5'-triphosphate = DNA(n+1) + diphosphate</text>
        <dbReference type="Rhea" id="RHEA:22508"/>
        <dbReference type="Rhea" id="RHEA-COMP:17339"/>
        <dbReference type="Rhea" id="RHEA-COMP:17340"/>
        <dbReference type="ChEBI" id="CHEBI:33019"/>
        <dbReference type="ChEBI" id="CHEBI:61560"/>
        <dbReference type="ChEBI" id="CHEBI:173112"/>
        <dbReference type="EC" id="2.7.7.7"/>
    </reaction>
</comment>
<feature type="active site" evidence="5">
    <location>
        <position position="108"/>
    </location>
</feature>
<keyword evidence="5" id="KW-0239">DNA-directed DNA polymerase</keyword>
<dbReference type="RefSeq" id="WP_055577473.1">
    <property type="nucleotide sequence ID" value="NZ_LKTM01000079.1"/>
</dbReference>
<keyword evidence="5" id="KW-0235">DNA replication</keyword>
<dbReference type="EC" id="2.7.7.7" evidence="5"/>
<protein>
    <recommendedName>
        <fullName evidence="5">DNA polymerase IV</fullName>
        <shortName evidence="5">Pol IV</shortName>
        <ecNumber evidence="5">2.7.7.7</ecNumber>
    </recommendedName>
</protein>
<dbReference type="AlphaFoldDB" id="A0A0Q2RWX1"/>
<dbReference type="Pfam" id="PF00817">
    <property type="entry name" value="IMS"/>
    <property type="match status" value="1"/>
</dbReference>
<dbReference type="GO" id="GO:0042276">
    <property type="term" value="P:error-prone translesion synthesis"/>
    <property type="evidence" value="ECO:0007669"/>
    <property type="project" value="TreeGrafter"/>
</dbReference>
<keyword evidence="5 7" id="KW-0548">Nucleotidyltransferase</keyword>
<dbReference type="NCBIfam" id="NF002883">
    <property type="entry name" value="PRK03352.1"/>
    <property type="match status" value="1"/>
</dbReference>
<dbReference type="STRING" id="1778.A9W97_13310"/>
<feature type="site" description="Substrate discrimination" evidence="5">
    <location>
        <position position="14"/>
    </location>
</feature>
<dbReference type="PANTHER" id="PTHR11076:SF33">
    <property type="entry name" value="DNA POLYMERASE KAPPA"/>
    <property type="match status" value="1"/>
</dbReference>
<dbReference type="GO" id="GO:0005829">
    <property type="term" value="C:cytosol"/>
    <property type="evidence" value="ECO:0007669"/>
    <property type="project" value="TreeGrafter"/>
</dbReference>
<dbReference type="GO" id="GO:0003684">
    <property type="term" value="F:damaged DNA binding"/>
    <property type="evidence" value="ECO:0007669"/>
    <property type="project" value="InterPro"/>
</dbReference>
<evidence type="ECO:0000313" key="7">
    <source>
        <dbReference type="EMBL" id="KQH79667.1"/>
    </source>
</evidence>
<evidence type="ECO:0000256" key="2">
    <source>
        <dbReference type="ARBA" id="ARBA00011245"/>
    </source>
</evidence>
<dbReference type="GO" id="GO:0009432">
    <property type="term" value="P:SOS response"/>
    <property type="evidence" value="ECO:0007669"/>
    <property type="project" value="TreeGrafter"/>
</dbReference>
<dbReference type="Pfam" id="PF11798">
    <property type="entry name" value="IMS_HHH"/>
    <property type="match status" value="1"/>
</dbReference>
<evidence type="ECO:0000256" key="3">
    <source>
        <dbReference type="ARBA" id="ARBA00025589"/>
    </source>
</evidence>
<gene>
    <name evidence="5" type="primary">dinB</name>
    <name evidence="7" type="ORF">AO501_21040</name>
</gene>
<keyword evidence="5 7" id="KW-0808">Transferase</keyword>
<evidence type="ECO:0000259" key="6">
    <source>
        <dbReference type="PROSITE" id="PS50173"/>
    </source>
</evidence>
<keyword evidence="5" id="KW-0238">DNA-binding</keyword>
<dbReference type="Proteomes" id="UP000051677">
    <property type="component" value="Unassembled WGS sequence"/>
</dbReference>
<dbReference type="PROSITE" id="PS50173">
    <property type="entry name" value="UMUC"/>
    <property type="match status" value="1"/>
</dbReference>
<keyword evidence="5" id="KW-0460">Magnesium</keyword>
<comment type="cofactor">
    <cofactor evidence="5">
        <name>Mg(2+)</name>
        <dbReference type="ChEBI" id="CHEBI:18420"/>
    </cofactor>
    <text evidence="5">Binds 2 magnesium ions per subunit.</text>
</comment>
<dbReference type="InterPro" id="IPR036775">
    <property type="entry name" value="DNA_pol_Y-fam_lit_finger_sf"/>
</dbReference>
<dbReference type="InterPro" id="IPR001126">
    <property type="entry name" value="UmuC"/>
</dbReference>
<dbReference type="GO" id="GO:0000287">
    <property type="term" value="F:magnesium ion binding"/>
    <property type="evidence" value="ECO:0007669"/>
    <property type="project" value="UniProtKB-UniRule"/>
</dbReference>
<keyword evidence="5" id="KW-0227">DNA damage</keyword>
<keyword evidence="5" id="KW-0963">Cytoplasm</keyword>
<evidence type="ECO:0000313" key="8">
    <source>
        <dbReference type="Proteomes" id="UP000051677"/>
    </source>
</evidence>